<dbReference type="EMBL" id="RJTU01000079">
    <property type="protein sequence ID" value="ROI11939.1"/>
    <property type="molecule type" value="Genomic_DNA"/>
</dbReference>
<protein>
    <submittedName>
        <fullName evidence="1">Uncharacterized protein</fullName>
    </submittedName>
</protein>
<comment type="caution">
    <text evidence="1">The sequence shown here is derived from an EMBL/GenBank/DDBJ whole genome shotgun (WGS) entry which is preliminary data.</text>
</comment>
<proteinExistence type="predicted"/>
<sequence>MLIIQAILRFYFNSHYLLILIFDKAKNSKATINGKENEINNIFNEGLSKINIPKVKYRNVGIKKNIKMFILNIFIK</sequence>
<dbReference type="AlphaFoldDB" id="A0A3N0X6I8"/>
<organism evidence="1 2">
    <name type="scientific">Epilithonimonas hominis</name>
    <dbReference type="NCBI Taxonomy" id="420404"/>
    <lineage>
        <taxon>Bacteria</taxon>
        <taxon>Pseudomonadati</taxon>
        <taxon>Bacteroidota</taxon>
        <taxon>Flavobacteriia</taxon>
        <taxon>Flavobacteriales</taxon>
        <taxon>Weeksellaceae</taxon>
        <taxon>Chryseobacterium group</taxon>
        <taxon>Epilithonimonas</taxon>
    </lineage>
</organism>
<accession>A0A3N0X6I8</accession>
<gene>
    <name evidence="1" type="ORF">EGH73_12510</name>
</gene>
<dbReference type="Proteomes" id="UP000267623">
    <property type="component" value="Unassembled WGS sequence"/>
</dbReference>
<reference evidence="2" key="1">
    <citation type="submission" date="2018-11" db="EMBL/GenBank/DDBJ databases">
        <title>Proposal to divide the Flavobacteriaceae and reorganize its genera based on Amino Acid Identity values calculated from whole genome sequences.</title>
        <authorList>
            <person name="Nicholson A.C."/>
            <person name="Gulvik C.A."/>
            <person name="Whitney A.M."/>
            <person name="Humrighouse B.W."/>
            <person name="Bell M."/>
            <person name="Holmes B."/>
            <person name="Steigerwalt A."/>
            <person name="Villarma A."/>
            <person name="Sheth M."/>
            <person name="Batra D."/>
            <person name="Pryor J."/>
            <person name="Bernardet J.-F."/>
            <person name="Hugo C."/>
            <person name="Kampfer P."/>
            <person name="Newman J."/>
            <person name="Mcquiston J.R."/>
        </authorList>
    </citation>
    <scope>NUCLEOTIDE SEQUENCE [LARGE SCALE GENOMIC DNA]</scope>
    <source>
        <strain evidence="2">DSM 22165</strain>
    </source>
</reference>
<evidence type="ECO:0000313" key="2">
    <source>
        <dbReference type="Proteomes" id="UP000267623"/>
    </source>
</evidence>
<evidence type="ECO:0000313" key="1">
    <source>
        <dbReference type="EMBL" id="ROI11939.1"/>
    </source>
</evidence>
<name>A0A3N0X6I8_9FLAO</name>
<reference evidence="2" key="2">
    <citation type="submission" date="2018-11" db="EMBL/GenBank/DDBJ databases">
        <title>Proposal to divide the Flavobacteriaceae and reorganize its genera based on Amino Acid Identity values calculated from whole genome sequences.</title>
        <authorList>
            <person name="Nicholson A.C."/>
            <person name="Gulvik C.A."/>
            <person name="Whitney A.M."/>
            <person name="Humrighouse B.W."/>
            <person name="Bell M."/>
            <person name="Holmes B."/>
            <person name="Steigerwalt A."/>
            <person name="Villarma A."/>
            <person name="Sheth M."/>
            <person name="Batra D."/>
            <person name="Pryor J."/>
            <person name="Bernardet J.-F."/>
            <person name="Hugo C."/>
            <person name="Kampfer P."/>
            <person name="Newman J."/>
            <person name="Mcquiston J."/>
        </authorList>
    </citation>
    <scope>NUCLEOTIDE SEQUENCE [LARGE SCALE GENOMIC DNA]</scope>
    <source>
        <strain evidence="2">DSM 22165</strain>
    </source>
</reference>
<dbReference type="RefSeq" id="WP_123282125.1">
    <property type="nucleotide sequence ID" value="NZ_DALZAR010000025.1"/>
</dbReference>